<dbReference type="PANTHER" id="PTHR11669">
    <property type="entry name" value="REPLICATION FACTOR C / DNA POLYMERASE III GAMMA-TAU SUBUNIT"/>
    <property type="match status" value="1"/>
</dbReference>
<organism evidence="1 2">
    <name type="scientific">Nostoc linckia z8</name>
    <dbReference type="NCBI Taxonomy" id="1628746"/>
    <lineage>
        <taxon>Bacteria</taxon>
        <taxon>Bacillati</taxon>
        <taxon>Cyanobacteriota</taxon>
        <taxon>Cyanophyceae</taxon>
        <taxon>Nostocales</taxon>
        <taxon>Nostocaceae</taxon>
        <taxon>Nostoc</taxon>
    </lineage>
</organism>
<proteinExistence type="predicted"/>
<dbReference type="RefSeq" id="WP_099068999.1">
    <property type="nucleotide sequence ID" value="NZ_LAHD01000138.1"/>
</dbReference>
<dbReference type="EMBL" id="LAHD01000138">
    <property type="protein sequence ID" value="PHJ95776.1"/>
    <property type="molecule type" value="Genomic_DNA"/>
</dbReference>
<comment type="caution">
    <text evidence="1">The sequence shown here is derived from an EMBL/GenBank/DDBJ whole genome shotgun (WGS) entry which is preliminary data.</text>
</comment>
<protein>
    <submittedName>
        <fullName evidence="1">DNA polymerase III subunit delta</fullName>
        <ecNumber evidence="1">2.7.7.7</ecNumber>
    </submittedName>
</protein>
<dbReference type="GO" id="GO:0003887">
    <property type="term" value="F:DNA-directed DNA polymerase activity"/>
    <property type="evidence" value="ECO:0007669"/>
    <property type="project" value="UniProtKB-EC"/>
</dbReference>
<dbReference type="Proteomes" id="UP000222310">
    <property type="component" value="Unassembled WGS sequence"/>
</dbReference>
<dbReference type="Gene3D" id="3.40.50.300">
    <property type="entry name" value="P-loop containing nucleotide triphosphate hydrolases"/>
    <property type="match status" value="1"/>
</dbReference>
<gene>
    <name evidence="1" type="ORF">VF08_31350</name>
</gene>
<evidence type="ECO:0000313" key="2">
    <source>
        <dbReference type="Proteomes" id="UP000222310"/>
    </source>
</evidence>
<dbReference type="PANTHER" id="PTHR11669:SF8">
    <property type="entry name" value="DNA POLYMERASE III SUBUNIT DELTA"/>
    <property type="match status" value="1"/>
</dbReference>
<reference evidence="1 2" key="1">
    <citation type="submission" date="2015-02" db="EMBL/GenBank/DDBJ databases">
        <title>Nostoc linckia genome annotation.</title>
        <authorList>
            <person name="Zhou Z."/>
        </authorList>
    </citation>
    <scope>NUCLEOTIDE SEQUENCE [LARGE SCALE GENOMIC DNA]</scope>
    <source>
        <strain evidence="2">z8</strain>
    </source>
</reference>
<dbReference type="GeneID" id="57098180"/>
<keyword evidence="1" id="KW-0548">Nucleotidyltransferase</keyword>
<dbReference type="NCBIfam" id="NF005638">
    <property type="entry name" value="PRK07399.1"/>
    <property type="match status" value="1"/>
</dbReference>
<dbReference type="InterPro" id="IPR050238">
    <property type="entry name" value="DNA_Rep/Repair_Clamp_Loader"/>
</dbReference>
<sequence length="319" mass="35919">MTIKPFAPLVGQQQAIELLTQAVRQNRVAPAYLFVGPDGVGRSLAAKCFVELLFSDGMEITTALQNRLRQGNHPALLWVQPTYQYQGQRFTAAQAAEKGLKRKAPPVIRLEQIREITEFLSRSPLEAPRNVVVLEEAQTMAEAAANALLKTLEEPGQATLILIAPTVESVLSTLVSRCQRIPFYRLDGESLAVVLTQTGHQEILQHQAVLNIAAGSAGSAIASYEQLQAIPPELVEDLKKVPKSYRNALELAKKIDKDLDTEAQLWLVDYLQQFYWQQWHQAQAMEQLEQARKYLLAYVQPRLVWECLLLSLYQKSRLY</sequence>
<dbReference type="GO" id="GO:0006261">
    <property type="term" value="P:DNA-templated DNA replication"/>
    <property type="evidence" value="ECO:0007669"/>
    <property type="project" value="TreeGrafter"/>
</dbReference>
<keyword evidence="1" id="KW-0808">Transferase</keyword>
<dbReference type="SUPFAM" id="SSF52540">
    <property type="entry name" value="P-loop containing nucleoside triphosphate hydrolases"/>
    <property type="match status" value="1"/>
</dbReference>
<evidence type="ECO:0000313" key="1">
    <source>
        <dbReference type="EMBL" id="PHJ95776.1"/>
    </source>
</evidence>
<dbReference type="AlphaFoldDB" id="A0A9Q5Z6A2"/>
<dbReference type="Pfam" id="PF13177">
    <property type="entry name" value="DNA_pol3_delta2"/>
    <property type="match status" value="1"/>
</dbReference>
<dbReference type="InterPro" id="IPR027417">
    <property type="entry name" value="P-loop_NTPase"/>
</dbReference>
<accession>A0A9Q5Z6A2</accession>
<dbReference type="EC" id="2.7.7.7" evidence="1"/>
<name>A0A9Q5Z6A2_NOSLI</name>